<feature type="compositionally biased region" description="Low complexity" evidence="3">
    <location>
        <begin position="463"/>
        <end position="499"/>
    </location>
</feature>
<dbReference type="FunFam" id="1.10.510.10:FF:000980">
    <property type="entry name" value="Predicted protein"/>
    <property type="match status" value="1"/>
</dbReference>
<feature type="compositionally biased region" description="Low complexity" evidence="3">
    <location>
        <begin position="1032"/>
        <end position="1042"/>
    </location>
</feature>
<dbReference type="InterPro" id="IPR011009">
    <property type="entry name" value="Kinase-like_dom_sf"/>
</dbReference>
<dbReference type="Gene3D" id="3.30.200.20">
    <property type="entry name" value="Phosphorylase Kinase, domain 1"/>
    <property type="match status" value="1"/>
</dbReference>
<dbReference type="InterPro" id="IPR050117">
    <property type="entry name" value="MAPK"/>
</dbReference>
<dbReference type="GO" id="GO:0005524">
    <property type="term" value="F:ATP binding"/>
    <property type="evidence" value="ECO:0007669"/>
    <property type="project" value="UniProtKB-KW"/>
</dbReference>
<feature type="compositionally biased region" description="Low complexity" evidence="3">
    <location>
        <begin position="628"/>
        <end position="639"/>
    </location>
</feature>
<feature type="compositionally biased region" description="Low complexity" evidence="3">
    <location>
        <begin position="998"/>
        <end position="1010"/>
    </location>
</feature>
<dbReference type="Pfam" id="PF00069">
    <property type="entry name" value="Pkinase"/>
    <property type="match status" value="1"/>
</dbReference>
<feature type="compositionally biased region" description="Low complexity" evidence="3">
    <location>
        <begin position="372"/>
        <end position="398"/>
    </location>
</feature>
<protein>
    <recommendedName>
        <fullName evidence="4">Protein kinase domain-containing protein</fullName>
    </recommendedName>
</protein>
<feature type="compositionally biased region" description="Basic and acidic residues" evidence="3">
    <location>
        <begin position="504"/>
        <end position="513"/>
    </location>
</feature>
<dbReference type="Proteomes" id="UP000613740">
    <property type="component" value="Unassembled WGS sequence"/>
</dbReference>
<keyword evidence="2" id="KW-0067">ATP-binding</keyword>
<feature type="region of interest" description="Disordered" evidence="3">
    <location>
        <begin position="442"/>
        <end position="553"/>
    </location>
</feature>
<name>A0A835TCV8_9CHLO</name>
<evidence type="ECO:0000313" key="6">
    <source>
        <dbReference type="Proteomes" id="UP000613740"/>
    </source>
</evidence>
<feature type="compositionally biased region" description="Polar residues" evidence="3">
    <location>
        <begin position="706"/>
        <end position="718"/>
    </location>
</feature>
<dbReference type="PANTHER" id="PTHR24055">
    <property type="entry name" value="MITOGEN-ACTIVATED PROTEIN KINASE"/>
    <property type="match status" value="1"/>
</dbReference>
<sequence>MEKYEFLSRTGEGAYGSVWRARDKNTGLMVAVKKMKDVPTTEEEGEIAMREVRVLQLAKHVNIVNLLEAYKSQSGRLYLVFEYVERTLLQELKANRGGMPPAAVKSLTWQLLQSLSYLHRKQIIHRDVKPSNILITENGVLKICDFGFARAMTSSSADPAYTTYVVTRWYRAPEVLVGDNYGPPVDVWALGCIFAEMLAGRPLFPGKNHHDQLWLILKCLGTMTERQLELLDSDPQFACFRLPTQSEIEPLEHRLSTLSGPAMQFLRACLNPDPRQRATADELLAMPYFAGVTDVLPVDDLMAYPDPDLHAKLEKALAQDAAAAAAAAQRETLLLMPSTSKRGMLAPTNSKQHVNPHLNGQPVSPGRNGGSLPQPVQHQQQHQQPQQVPQHQQPPLQQSHSMTGPLPSKAASVQQLSAGPITEARPPLQRYITAPAGSIASKVMSQPPPLQPLSQHGGYLQVSQPQQRSRPSSGGGANSQQPSPSGSSVSKASSQQQVGPPGPVRDDRDRERVPAPAPAGNALVPSGMNGLVLGGGMPMGHPRPTRGTWRFSGDGEAGFPLAVTRQLSGTASFQMFGGAGAAHDQGRGGPDHLAPALRAPQQRATWNGGASAAQPSQRNAGSNGGGSNNTSGNGQEQGQPRSSSMNGQEQGSSTAAHRKAHSLAGNEGLHVNGGGGSSATSRNGIAPGGLTGLQGRSLAPVAAGGSVQSQSGFPSTNAAVRLSPSPPPGSYGVPVRSGNSATVVPSMPQGPQGRVSHDGMGNGSAGQLLLGPSVHGISVAGGGGSSSGKASNSGFLPHAGYSGNASSTLGGGLLEPEASDLSSYADASAYSNDGRRASDTVLYAAAALKEAKHRLDKASNMILGTSRPGLLDGMPVGNGGGVGGTLDGGSRSVALGVLRAPSFGRASGPHTGIPNGPPSPDTSIPSNLPPLMGGTPRRISAPESSTTSGALAALNSAISAGNGAPGTGNGGSSTARVPMGSSHPPSGGGYLQRHNIKQQQQQSQQQQQQQAALHGQASVQLLSMGSGDSDEGAQGANTNGNGASHGTFLPALELGKPSSRIPSASCLGPSPGVGVGRRPSKGSLRSAGPEGPAHCKREEAMKALALEAVPEAGVL</sequence>
<proteinExistence type="predicted"/>
<dbReference type="OrthoDB" id="548217at2759"/>
<dbReference type="SUPFAM" id="SSF56112">
    <property type="entry name" value="Protein kinase-like (PK-like)"/>
    <property type="match status" value="1"/>
</dbReference>
<accession>A0A835TCV8</accession>
<dbReference type="PROSITE" id="PS00108">
    <property type="entry name" value="PROTEIN_KINASE_ST"/>
    <property type="match status" value="1"/>
</dbReference>
<keyword evidence="1" id="KW-0547">Nucleotide-binding</keyword>
<evidence type="ECO:0000256" key="1">
    <source>
        <dbReference type="ARBA" id="ARBA00022741"/>
    </source>
</evidence>
<reference evidence="5" key="1">
    <citation type="journal article" date="2020" name="bioRxiv">
        <title>Comparative genomics of Chlamydomonas.</title>
        <authorList>
            <person name="Craig R.J."/>
            <person name="Hasan A.R."/>
            <person name="Ness R.W."/>
            <person name="Keightley P.D."/>
        </authorList>
    </citation>
    <scope>NUCLEOTIDE SEQUENCE</scope>
    <source>
        <strain evidence="5">CCAP 11/173</strain>
    </source>
</reference>
<dbReference type="InterPro" id="IPR000719">
    <property type="entry name" value="Prot_kinase_dom"/>
</dbReference>
<evidence type="ECO:0000256" key="3">
    <source>
        <dbReference type="SAM" id="MobiDB-lite"/>
    </source>
</evidence>
<feature type="compositionally biased region" description="Polar residues" evidence="3">
    <location>
        <begin position="640"/>
        <end position="655"/>
    </location>
</feature>
<evidence type="ECO:0000256" key="2">
    <source>
        <dbReference type="ARBA" id="ARBA00022840"/>
    </source>
</evidence>
<feature type="region of interest" description="Disordered" evidence="3">
    <location>
        <begin position="601"/>
        <end position="754"/>
    </location>
</feature>
<dbReference type="GO" id="GO:0004672">
    <property type="term" value="F:protein kinase activity"/>
    <property type="evidence" value="ECO:0007669"/>
    <property type="project" value="InterPro"/>
</dbReference>
<feature type="compositionally biased region" description="Low complexity" evidence="3">
    <location>
        <begin position="972"/>
        <end position="985"/>
    </location>
</feature>
<feature type="region of interest" description="Disordered" evidence="3">
    <location>
        <begin position="341"/>
        <end position="427"/>
    </location>
</feature>
<dbReference type="PROSITE" id="PS50011">
    <property type="entry name" value="PROTEIN_KINASE_DOM"/>
    <property type="match status" value="1"/>
</dbReference>
<organism evidence="5 6">
    <name type="scientific">Chlamydomonas schloesseri</name>
    <dbReference type="NCBI Taxonomy" id="2026947"/>
    <lineage>
        <taxon>Eukaryota</taxon>
        <taxon>Viridiplantae</taxon>
        <taxon>Chlorophyta</taxon>
        <taxon>core chlorophytes</taxon>
        <taxon>Chlorophyceae</taxon>
        <taxon>CS clade</taxon>
        <taxon>Chlamydomonadales</taxon>
        <taxon>Chlamydomonadaceae</taxon>
        <taxon>Chlamydomonas</taxon>
    </lineage>
</organism>
<keyword evidence="6" id="KW-1185">Reference proteome</keyword>
<feature type="domain" description="Protein kinase" evidence="4">
    <location>
        <begin position="4"/>
        <end position="289"/>
    </location>
</feature>
<dbReference type="AlphaFoldDB" id="A0A835TCV8"/>
<dbReference type="FunFam" id="3.30.200.20:FF:001215">
    <property type="entry name" value="Cyclin dependent kinase like 2"/>
    <property type="match status" value="1"/>
</dbReference>
<dbReference type="SMART" id="SM00220">
    <property type="entry name" value="S_TKc"/>
    <property type="match status" value="1"/>
</dbReference>
<evidence type="ECO:0000259" key="4">
    <source>
        <dbReference type="PROSITE" id="PS50011"/>
    </source>
</evidence>
<dbReference type="EMBL" id="JAEHOD010000032">
    <property type="protein sequence ID" value="KAG2443079.1"/>
    <property type="molecule type" value="Genomic_DNA"/>
</dbReference>
<feature type="region of interest" description="Disordered" evidence="3">
    <location>
        <begin position="902"/>
        <end position="948"/>
    </location>
</feature>
<dbReference type="CDD" id="cd07833">
    <property type="entry name" value="STKc_CDKL"/>
    <property type="match status" value="1"/>
</dbReference>
<gene>
    <name evidence="5" type="ORF">HYH02_009493</name>
</gene>
<feature type="compositionally biased region" description="Polar residues" evidence="3">
    <location>
        <begin position="341"/>
        <end position="353"/>
    </location>
</feature>
<dbReference type="Gene3D" id="1.10.510.10">
    <property type="entry name" value="Transferase(Phosphotransferase) domain 1"/>
    <property type="match status" value="1"/>
</dbReference>
<dbReference type="InterPro" id="IPR008271">
    <property type="entry name" value="Ser/Thr_kinase_AS"/>
</dbReference>
<feature type="region of interest" description="Disordered" evidence="3">
    <location>
        <begin position="960"/>
        <end position="1095"/>
    </location>
</feature>
<comment type="caution">
    <text evidence="5">The sequence shown here is derived from an EMBL/GenBank/DDBJ whole genome shotgun (WGS) entry which is preliminary data.</text>
</comment>
<evidence type="ECO:0000313" key="5">
    <source>
        <dbReference type="EMBL" id="KAG2443079.1"/>
    </source>
</evidence>